<dbReference type="PANTHER" id="PTHR45581:SF2">
    <property type="entry name" value="METHYLTRANSFERASE DOMAIN-CONTAINING PROTEIN"/>
    <property type="match status" value="1"/>
</dbReference>
<accession>A0AAE8ZYD2</accession>
<dbReference type="InterPro" id="IPR029063">
    <property type="entry name" value="SAM-dependent_MTases_sf"/>
</dbReference>
<evidence type="ECO:0000313" key="5">
    <source>
        <dbReference type="Proteomes" id="UP000827892"/>
    </source>
</evidence>
<dbReference type="AlphaFoldDB" id="A0AAE8ZYD2"/>
<keyword evidence="1" id="KW-0812">Transmembrane</keyword>
<evidence type="ECO:0000256" key="1">
    <source>
        <dbReference type="SAM" id="Phobius"/>
    </source>
</evidence>
<evidence type="ECO:0008006" key="6">
    <source>
        <dbReference type="Google" id="ProtNLM"/>
    </source>
</evidence>
<sequence length="457" mass="51056">MSSSGTSMKEKLFNLAVSNIVSNAVSIGQRLNLFKTLSDISSEKNPVLPEQLAQAAGCKERYVREWCNCMACGKIIEVNEEEKFWIKEENVDALGNSCFELVMNGMMAPLLEPIDNLVECFKKEGPFGLEYSQFSNFQSFMGTMSQALHEKHVVSDMLPAIGNGIVEKLEAGGVRVLDVGCGSGFHSSLLAEQYPKAHFVGLDIGSDAIKQAKERKTKAGAVFNNLEFIECDAGKMPEIWTDSFDLVLIFDACHDQCRPDLCVQEIHRVLKPNGTFAMVEVLGSSNVFTDKSTMGSLAAMMYGCSMFHCLPVGSNCSEALCMGAMWGQKRAVDLLKKCGFPEVRVVDTPYFPINLIKEARKEWKEFIDEIRNHGTIIVIFFCTISLSCFVQFFVKEETDVSFPVAFAFLIFVSAPIAANVLFLWNDPTYRSKLFGKFFIKNRRQPTDIVRVASREMF</sequence>
<feature type="transmembrane region" description="Helical" evidence="1">
    <location>
        <begin position="374"/>
        <end position="394"/>
    </location>
</feature>
<feature type="transmembrane region" description="Helical" evidence="1">
    <location>
        <begin position="400"/>
        <end position="424"/>
    </location>
</feature>
<dbReference type="InterPro" id="IPR025714">
    <property type="entry name" value="Methyltranfer_dom"/>
</dbReference>
<dbReference type="EMBL" id="CP090895">
    <property type="protein sequence ID" value="ULT87080.1"/>
    <property type="molecule type" value="Genomic_DNA"/>
</dbReference>
<dbReference type="PANTHER" id="PTHR45581">
    <property type="entry name" value="PROTEIN CBG10435"/>
    <property type="match status" value="1"/>
</dbReference>
<proteinExistence type="predicted"/>
<organism evidence="4 5">
    <name type="scientific">Caenorhabditis briggsae</name>
    <dbReference type="NCBI Taxonomy" id="6238"/>
    <lineage>
        <taxon>Eukaryota</taxon>
        <taxon>Metazoa</taxon>
        <taxon>Ecdysozoa</taxon>
        <taxon>Nematoda</taxon>
        <taxon>Chromadorea</taxon>
        <taxon>Rhabditida</taxon>
        <taxon>Rhabditina</taxon>
        <taxon>Rhabditomorpha</taxon>
        <taxon>Rhabditoidea</taxon>
        <taxon>Rhabditidae</taxon>
        <taxon>Peloderinae</taxon>
        <taxon>Caenorhabditis</taxon>
    </lineage>
</organism>
<evidence type="ECO:0000259" key="2">
    <source>
        <dbReference type="Pfam" id="PF13847"/>
    </source>
</evidence>
<feature type="domain" description="S-adenosylmethionine-dependent methyltransferase Rv2258c-like winged HTH" evidence="3">
    <location>
        <begin position="24"/>
        <end position="84"/>
    </location>
</feature>
<dbReference type="Pfam" id="PF21320">
    <property type="entry name" value="WHD_Rv2258c"/>
    <property type="match status" value="1"/>
</dbReference>
<dbReference type="InterPro" id="IPR048711">
    <property type="entry name" value="WHD_Rv2258c"/>
</dbReference>
<dbReference type="Pfam" id="PF13847">
    <property type="entry name" value="Methyltransf_31"/>
    <property type="match status" value="1"/>
</dbReference>
<dbReference type="SUPFAM" id="SSF53335">
    <property type="entry name" value="S-adenosyl-L-methionine-dependent methyltransferases"/>
    <property type="match status" value="1"/>
</dbReference>
<dbReference type="Gene3D" id="3.40.50.150">
    <property type="entry name" value="Vaccinia Virus protein VP39"/>
    <property type="match status" value="1"/>
</dbReference>
<dbReference type="CDD" id="cd02440">
    <property type="entry name" value="AdoMet_MTases"/>
    <property type="match status" value="1"/>
</dbReference>
<gene>
    <name evidence="4" type="ORF">L3Y34_006681</name>
</gene>
<keyword evidence="1" id="KW-1133">Transmembrane helix</keyword>
<dbReference type="Proteomes" id="UP000827892">
    <property type="component" value="Chromosome V"/>
</dbReference>
<keyword evidence="1" id="KW-0472">Membrane</keyword>
<protein>
    <recommendedName>
        <fullName evidence="6">Methyltransferase domain-containing protein</fullName>
    </recommendedName>
</protein>
<feature type="domain" description="Methyltransferase" evidence="2">
    <location>
        <begin position="173"/>
        <end position="282"/>
    </location>
</feature>
<reference evidence="4 5" key="1">
    <citation type="submission" date="2022-02" db="EMBL/GenBank/DDBJ databases">
        <title>Chromosome-level reference genomes for two strains of Caenorhabditis briggsae: an improved platform for comparative genomics.</title>
        <authorList>
            <person name="Stevens L."/>
            <person name="Andersen E.C."/>
        </authorList>
    </citation>
    <scope>NUCLEOTIDE SEQUENCE [LARGE SCALE GENOMIC DNA]</scope>
    <source>
        <strain evidence="4">QX1410_ONT</strain>
        <tissue evidence="4">Whole-organism</tissue>
    </source>
</reference>
<evidence type="ECO:0000259" key="3">
    <source>
        <dbReference type="Pfam" id="PF21320"/>
    </source>
</evidence>
<evidence type="ECO:0000313" key="4">
    <source>
        <dbReference type="EMBL" id="ULT87080.1"/>
    </source>
</evidence>
<name>A0AAE8ZYD2_CAEBR</name>